<dbReference type="NCBIfam" id="NF009942">
    <property type="entry name" value="PRK13405.1"/>
    <property type="match status" value="1"/>
</dbReference>
<proteinExistence type="inferred from homology"/>
<comment type="similarity">
    <text evidence="1">Belongs to the Mg-chelatase subunit H family.</text>
</comment>
<keyword evidence="5" id="KW-0547">Nucleotide-binding</keyword>
<feature type="domain" description="Magnesium chelatase subunit H N-terminal" evidence="11">
    <location>
        <begin position="21"/>
        <end position="180"/>
    </location>
</feature>
<evidence type="ECO:0000259" key="10">
    <source>
        <dbReference type="Pfam" id="PF02514"/>
    </source>
</evidence>
<protein>
    <recommendedName>
        <fullName evidence="2">magnesium chelatase</fullName>
        <ecNumber evidence="2">6.6.1.1</ecNumber>
    </recommendedName>
</protein>
<comment type="catalytic activity">
    <reaction evidence="9">
        <text>protoporphyrin IX + Mg(2+) + ATP + H2O = Mg-protoporphyrin IX + ADP + phosphate + 3 H(+)</text>
        <dbReference type="Rhea" id="RHEA:13961"/>
        <dbReference type="ChEBI" id="CHEBI:15377"/>
        <dbReference type="ChEBI" id="CHEBI:15378"/>
        <dbReference type="ChEBI" id="CHEBI:18420"/>
        <dbReference type="ChEBI" id="CHEBI:30616"/>
        <dbReference type="ChEBI" id="CHEBI:43474"/>
        <dbReference type="ChEBI" id="CHEBI:57306"/>
        <dbReference type="ChEBI" id="CHEBI:60492"/>
        <dbReference type="ChEBI" id="CHEBI:456216"/>
        <dbReference type="EC" id="6.6.1.1"/>
    </reaction>
</comment>
<dbReference type="Proteomes" id="UP000006062">
    <property type="component" value="Chromosome"/>
</dbReference>
<sequence>MPKRTSVAEMRAKTSDATPVRVVIVNLDGHLSGTTQRALPSLQRELPGLRLNLHAATEWADSPEALERCLADIAEGDIVMTTMLVMEDHFKPILSAMAARRDHCDAMIVCMSASELMKMTRMGGFAMDGTPGGPMALLKRLRGNKERKQSTGAQQMSMLRRIPKLLRFIPGTAQDVRAYFLTLQYWLAGSDENLGNMVRFLVDRYADGPRRHLRGTLKVAAPVEYPEVGIYHPRMKGHISDKLSQLPVVNAKPKGRVGLLLMRSYVLAGNASHYNGVIESLEARGLQVVPAFASGLDARPAIEKFFMKDGQATVDTVVSLTGFSLVGGPAYNDSKAAEEMLSRLDVPYLSTLAVEFQTLDQWEDSNQGLLPVEATMMVAIPELDGATGSMVYGGRNGGGNNDARDMQSHGERAEALGARVEHLVRLRRSQRAERKVAIVLFNFPPNAGNTGTAAYLSVFASLHRTLLAMDAAGYRVDLPEDLDDLRERIVNGNAARFGAHANVHIRVPADDHVRREPWLAEIEKQWGPAPGKHQTDGGSLFVLGAQFGNIFVGIQPSFGYEGDPMRLLFEKGFTPTHAFTTFYRYIREDFGAHAVLHFGTHGALEFMPGKQAGLSGACWPDRLIGDLPNIYLYASNNPSEGTIAKRRAAATLISYMTPPIAHAGLYKGLVDLKGSMERWRGLPPDDVDERTQLAELIQAQAAELELAKLEPAWCESAESEVVTLNEKVLELEYTLIPHGLHVVGEAPTEDERLDMLEAVAESLKDIRPDRHSIRALMAGKSPEKALKAGGMATSEENVALFRELAEIDRLLIQDSEIPAMLRALDGRFIRPAPGGDLLRTPAILPTGRNLHGFDPFRLPSIYAVKDGFLQATRVIERHMAEGNPFPETIAIVLWGTDNLKTEGGPIGQALALIGARPRFDNYGRLAGATLIPLEELGRPRIDVVMTLSGIFRDLLPLQTKLLAEASFQAASADEPLEQNFIRKHALAYQEAQGCDLETAALRVFSNADGAYGANVNYLVDSSSWDEGDELAETYTRRKSFAYGRSGQPVQQAALLKSVLSTVQLAYQNLDSVELGVTTVDHYFDTLGGITRAVGQYKGDEVPVYIGDQTRGDGVVRTLAEQVALETRTRMLNPKWYEGMLKHGYEGVRQIEVHVTNTMGWSATTGQVAPWVYQQLTETFVLDEEMRNRLAQLNPTASAKVANRLIEAHERNYWSPDEATLEALRRAGEELEDRLEGVIEEAAA</sequence>
<dbReference type="Pfam" id="PF11965">
    <property type="entry name" value="DUF3479"/>
    <property type="match status" value="1"/>
</dbReference>
<evidence type="ECO:0000256" key="6">
    <source>
        <dbReference type="ARBA" id="ARBA00022840"/>
    </source>
</evidence>
<dbReference type="STRING" id="765911.Thivi_2408"/>
<evidence type="ECO:0000256" key="9">
    <source>
        <dbReference type="ARBA" id="ARBA00048693"/>
    </source>
</evidence>
<dbReference type="EMBL" id="CP003154">
    <property type="protein sequence ID" value="AFL74353.1"/>
    <property type="molecule type" value="Genomic_DNA"/>
</dbReference>
<evidence type="ECO:0000256" key="7">
    <source>
        <dbReference type="ARBA" id="ARBA00023171"/>
    </source>
</evidence>
<evidence type="ECO:0000256" key="2">
    <source>
        <dbReference type="ARBA" id="ARBA00012825"/>
    </source>
</evidence>
<dbReference type="CDD" id="cd10150">
    <property type="entry name" value="CobN_like"/>
    <property type="match status" value="1"/>
</dbReference>
<dbReference type="HOGENOM" id="CLU_002017_1_2_6"/>
<dbReference type="NCBIfam" id="TIGR02025">
    <property type="entry name" value="BchH"/>
    <property type="match status" value="1"/>
</dbReference>
<evidence type="ECO:0000313" key="12">
    <source>
        <dbReference type="EMBL" id="AFL74353.1"/>
    </source>
</evidence>
<reference evidence="12 13" key="1">
    <citation type="submission" date="2012-06" db="EMBL/GenBank/DDBJ databases">
        <title>Complete sequence of Thiocystis violascens DSM 198.</title>
        <authorList>
            <consortium name="US DOE Joint Genome Institute"/>
            <person name="Lucas S."/>
            <person name="Han J."/>
            <person name="Lapidus A."/>
            <person name="Cheng J.-F."/>
            <person name="Goodwin L."/>
            <person name="Pitluck S."/>
            <person name="Peters L."/>
            <person name="Ovchinnikova G."/>
            <person name="Teshima H."/>
            <person name="Detter J.C."/>
            <person name="Han C."/>
            <person name="Tapia R."/>
            <person name="Land M."/>
            <person name="Hauser L."/>
            <person name="Kyrpides N."/>
            <person name="Ivanova N."/>
            <person name="Pagani I."/>
            <person name="Vogl K."/>
            <person name="Liu Z."/>
            <person name="Frigaard N.-U."/>
            <person name="Bryant D."/>
            <person name="Woyke T."/>
        </authorList>
    </citation>
    <scope>NUCLEOTIDE SEQUENCE [LARGE SCALE GENOMIC DNA]</scope>
    <source>
        <strain evidence="13">ATCC 17096 / DSM 198 / 6111</strain>
    </source>
</reference>
<dbReference type="KEGG" id="tvi:Thivi_2408"/>
<dbReference type="InterPro" id="IPR003672">
    <property type="entry name" value="CobN/Mg_chltase"/>
</dbReference>
<evidence type="ECO:0000256" key="5">
    <source>
        <dbReference type="ARBA" id="ARBA00022741"/>
    </source>
</evidence>
<accession>I3YBI5</accession>
<evidence type="ECO:0000256" key="4">
    <source>
        <dbReference type="ARBA" id="ARBA00022598"/>
    </source>
</evidence>
<name>I3YBI5_THIV6</name>
<dbReference type="PANTHER" id="PTHR44119:SF1">
    <property type="entry name" value="MAGNESIUM-CHELATASE SUBUNIT CHLH, CHLOROPLASTIC"/>
    <property type="match status" value="1"/>
</dbReference>
<keyword evidence="3" id="KW-0602">Photosynthesis</keyword>
<keyword evidence="6" id="KW-0067">ATP-binding</keyword>
<evidence type="ECO:0000256" key="1">
    <source>
        <dbReference type="ARBA" id="ARBA00010851"/>
    </source>
</evidence>
<dbReference type="Pfam" id="PF02514">
    <property type="entry name" value="CobN-Mg_chel"/>
    <property type="match status" value="1"/>
</dbReference>
<keyword evidence="13" id="KW-1185">Reference proteome</keyword>
<evidence type="ECO:0000256" key="3">
    <source>
        <dbReference type="ARBA" id="ARBA00022531"/>
    </source>
</evidence>
<comment type="pathway">
    <text evidence="8">Porphyrin-containing compound metabolism.</text>
</comment>
<evidence type="ECO:0000256" key="8">
    <source>
        <dbReference type="ARBA" id="ARBA00023444"/>
    </source>
</evidence>
<dbReference type="GO" id="GO:0015979">
    <property type="term" value="P:photosynthesis"/>
    <property type="evidence" value="ECO:0007669"/>
    <property type="project" value="UniProtKB-KW"/>
</dbReference>
<evidence type="ECO:0000313" key="13">
    <source>
        <dbReference type="Proteomes" id="UP000006062"/>
    </source>
</evidence>
<dbReference type="OrthoDB" id="9757976at2"/>
<dbReference type="RefSeq" id="WP_014778798.1">
    <property type="nucleotide sequence ID" value="NC_018012.1"/>
</dbReference>
<organism evidence="12 13">
    <name type="scientific">Thiocystis violascens (strain ATCC 17096 / DSM 198 / 6111)</name>
    <name type="common">Chromatium violascens</name>
    <dbReference type="NCBI Taxonomy" id="765911"/>
    <lineage>
        <taxon>Bacteria</taxon>
        <taxon>Pseudomonadati</taxon>
        <taxon>Pseudomonadota</taxon>
        <taxon>Gammaproteobacteria</taxon>
        <taxon>Chromatiales</taxon>
        <taxon>Chromatiaceae</taxon>
        <taxon>Thiocystis</taxon>
    </lineage>
</organism>
<gene>
    <name evidence="12" type="ordered locus">Thivi_2408</name>
</gene>
<dbReference type="eggNOG" id="COG1429">
    <property type="taxonomic scope" value="Bacteria"/>
</dbReference>
<feature type="domain" description="CobN/magnesium chelatase" evidence="10">
    <location>
        <begin position="184"/>
        <end position="1219"/>
    </location>
</feature>
<dbReference type="GO" id="GO:0005524">
    <property type="term" value="F:ATP binding"/>
    <property type="evidence" value="ECO:0007669"/>
    <property type="project" value="UniProtKB-KW"/>
</dbReference>
<keyword evidence="4 12" id="KW-0436">Ligase</keyword>
<evidence type="ECO:0000259" key="11">
    <source>
        <dbReference type="Pfam" id="PF11965"/>
    </source>
</evidence>
<dbReference type="InterPro" id="IPR022571">
    <property type="entry name" value="Mg_chelatase_H_N"/>
</dbReference>
<dbReference type="GO" id="GO:0016851">
    <property type="term" value="F:magnesium chelatase activity"/>
    <property type="evidence" value="ECO:0007669"/>
    <property type="project" value="UniProtKB-EC"/>
</dbReference>
<dbReference type="PANTHER" id="PTHR44119">
    <property type="entry name" value="MAGNESIUM-CHELATASE SUBUNIT CHLH, CHLOROPLASTIC"/>
    <property type="match status" value="1"/>
</dbReference>
<dbReference type="InterPro" id="IPR011771">
    <property type="entry name" value="BchH"/>
</dbReference>
<dbReference type="AlphaFoldDB" id="I3YBI5"/>
<dbReference type="EC" id="6.6.1.1" evidence="2"/>
<keyword evidence="7" id="KW-0149">Chlorophyll biosynthesis</keyword>
<dbReference type="GO" id="GO:0015995">
    <property type="term" value="P:chlorophyll biosynthetic process"/>
    <property type="evidence" value="ECO:0007669"/>
    <property type="project" value="UniProtKB-KW"/>
</dbReference>